<proteinExistence type="predicted"/>
<sequence>MTNDNVNQVVPMVTSTASTSRTTPAALAPAEKPEKFSGIDFKRWQQKKFFYLTTLSLQMFIKEDVHVLFDETLETERFLVIEAWKHSDFLCKNYILSGLEDALYNIYSGVETSKELWTTLEKKYKIEDAGLKKFVAAKFLDYKMVDIKFVITQVQELQVIIHDLLAEGLVINEAFQVEAMIEKLPPLWKDFKNYLKHKRKEMSLKDLIVRLRIEEDNKAAEKRGRENSTIMRANIIEENKKRKKSSGPKYNPSKKRFSGIATTVEKSDTNLWSVMLRRKTRRRVKQTWLKSMMMLMTCVPCFPSATWWAILKSGGLILEPLAMFVLLEKLLLLMLLLDPMR</sequence>
<evidence type="ECO:0000313" key="1">
    <source>
        <dbReference type="Proteomes" id="UP000790787"/>
    </source>
</evidence>
<dbReference type="RefSeq" id="XP_075098234.1">
    <property type="nucleotide sequence ID" value="XM_075242133.1"/>
</dbReference>
<evidence type="ECO:0000313" key="2">
    <source>
        <dbReference type="RefSeq" id="XP_075098234.1"/>
    </source>
</evidence>
<reference evidence="2" key="2">
    <citation type="submission" date="2025-08" db="UniProtKB">
        <authorList>
            <consortium name="RefSeq"/>
        </authorList>
    </citation>
    <scope>IDENTIFICATION</scope>
    <source>
        <tissue evidence="2">Leaf</tissue>
    </source>
</reference>
<organism evidence="1 2">
    <name type="scientific">Nicotiana tabacum</name>
    <name type="common">Common tobacco</name>
    <dbReference type="NCBI Taxonomy" id="4097"/>
    <lineage>
        <taxon>Eukaryota</taxon>
        <taxon>Viridiplantae</taxon>
        <taxon>Streptophyta</taxon>
        <taxon>Embryophyta</taxon>
        <taxon>Tracheophyta</taxon>
        <taxon>Spermatophyta</taxon>
        <taxon>Magnoliopsida</taxon>
        <taxon>eudicotyledons</taxon>
        <taxon>Gunneridae</taxon>
        <taxon>Pentapetalae</taxon>
        <taxon>asterids</taxon>
        <taxon>lamiids</taxon>
        <taxon>Solanales</taxon>
        <taxon>Solanaceae</taxon>
        <taxon>Nicotianoideae</taxon>
        <taxon>Nicotianeae</taxon>
        <taxon>Nicotiana</taxon>
    </lineage>
</organism>
<accession>A0AC58TLY0</accession>
<reference evidence="1" key="1">
    <citation type="journal article" date="2014" name="Nat. Commun.">
        <title>The tobacco genome sequence and its comparison with those of tomato and potato.</title>
        <authorList>
            <person name="Sierro N."/>
            <person name="Battey J.N."/>
            <person name="Ouadi S."/>
            <person name="Bakaher N."/>
            <person name="Bovet L."/>
            <person name="Willig A."/>
            <person name="Goepfert S."/>
            <person name="Peitsch M.C."/>
            <person name="Ivanov N.V."/>
        </authorList>
    </citation>
    <scope>NUCLEOTIDE SEQUENCE [LARGE SCALE GENOMIC DNA]</scope>
</reference>
<gene>
    <name evidence="2" type="primary">LOC107806727</name>
</gene>
<keyword evidence="1" id="KW-1185">Reference proteome</keyword>
<protein>
    <submittedName>
        <fullName evidence="2">Uncharacterized protein LOC107806727 isoform X1</fullName>
    </submittedName>
</protein>
<name>A0AC58TLY0_TOBAC</name>
<dbReference type="Proteomes" id="UP000790787">
    <property type="component" value="Chromosome 21"/>
</dbReference>